<reference evidence="1 2" key="2">
    <citation type="journal article" date="2022" name="Mol. Ecol. Resour.">
        <title>The genomes of chicory, endive, great burdock and yacon provide insights into Asteraceae paleo-polyploidization history and plant inulin production.</title>
        <authorList>
            <person name="Fan W."/>
            <person name="Wang S."/>
            <person name="Wang H."/>
            <person name="Wang A."/>
            <person name="Jiang F."/>
            <person name="Liu H."/>
            <person name="Zhao H."/>
            <person name="Xu D."/>
            <person name="Zhang Y."/>
        </authorList>
    </citation>
    <scope>NUCLEOTIDE SEQUENCE [LARGE SCALE GENOMIC DNA]</scope>
    <source>
        <strain evidence="2">cv. Niubang</strain>
    </source>
</reference>
<name>A0ACB9DMQ5_ARCLA</name>
<protein>
    <submittedName>
        <fullName evidence="1">Uncharacterized protein</fullName>
    </submittedName>
</protein>
<reference evidence="2" key="1">
    <citation type="journal article" date="2022" name="Mol. Ecol. Resour.">
        <title>The genomes of chicory, endive, great burdock and yacon provide insights into Asteraceae palaeo-polyploidization history and plant inulin production.</title>
        <authorList>
            <person name="Fan W."/>
            <person name="Wang S."/>
            <person name="Wang H."/>
            <person name="Wang A."/>
            <person name="Jiang F."/>
            <person name="Liu H."/>
            <person name="Zhao H."/>
            <person name="Xu D."/>
            <person name="Zhang Y."/>
        </authorList>
    </citation>
    <scope>NUCLEOTIDE SEQUENCE [LARGE SCALE GENOMIC DNA]</scope>
    <source>
        <strain evidence="2">cv. Niubang</strain>
    </source>
</reference>
<evidence type="ECO:0000313" key="1">
    <source>
        <dbReference type="EMBL" id="KAI3747700.1"/>
    </source>
</evidence>
<proteinExistence type="predicted"/>
<dbReference type="EMBL" id="CM042049">
    <property type="protein sequence ID" value="KAI3747700.1"/>
    <property type="molecule type" value="Genomic_DNA"/>
</dbReference>
<organism evidence="1 2">
    <name type="scientific">Arctium lappa</name>
    <name type="common">Greater burdock</name>
    <name type="synonym">Lappa major</name>
    <dbReference type="NCBI Taxonomy" id="4217"/>
    <lineage>
        <taxon>Eukaryota</taxon>
        <taxon>Viridiplantae</taxon>
        <taxon>Streptophyta</taxon>
        <taxon>Embryophyta</taxon>
        <taxon>Tracheophyta</taxon>
        <taxon>Spermatophyta</taxon>
        <taxon>Magnoliopsida</taxon>
        <taxon>eudicotyledons</taxon>
        <taxon>Gunneridae</taxon>
        <taxon>Pentapetalae</taxon>
        <taxon>asterids</taxon>
        <taxon>campanulids</taxon>
        <taxon>Asterales</taxon>
        <taxon>Asteraceae</taxon>
        <taxon>Carduoideae</taxon>
        <taxon>Cardueae</taxon>
        <taxon>Arctiinae</taxon>
        <taxon>Arctium</taxon>
    </lineage>
</organism>
<evidence type="ECO:0000313" key="2">
    <source>
        <dbReference type="Proteomes" id="UP001055879"/>
    </source>
</evidence>
<dbReference type="Proteomes" id="UP001055879">
    <property type="component" value="Linkage Group LG03"/>
</dbReference>
<comment type="caution">
    <text evidence="1">The sequence shown here is derived from an EMBL/GenBank/DDBJ whole genome shotgun (WGS) entry which is preliminary data.</text>
</comment>
<sequence>MAAMNVQSGDGGINSPTTQRGVASAWSQIVRGGGGGESEVVSPVLVATVGSAPAVPVPAPASPSWSSVQEHVSNFSPDWSPSKVVQEAVSSPDDSGTEGQPDGSDNSGGSNASKKPVWNRPSNGVVEVVSPVMGAAWPALGESTKASPKSSSSESLKALSEGSLPPALQVTGNSSPSHKQASANNVNSASTPNHVAPARQRSMKRGGGISSANVSANGVVSQLPSTNQDSVVETLHSTSGKPGTAAEQPSPRDHTHKDSQRGGFGSQSHSGNDHHHQRGSYRRGNGGQHLRDGSYHHNYGGKRDHDRGNQEWNQHSRSFNNRDTHLQSQRGFSRGYIRPSVHTSAPFIPPPMPVPVQSFGNNMMYPDVASPVIYVPGPPPPDSLRAMPFVAPLPPPMYFAVPDPQLHAKIVSQIDYYFSNENLVKDTYLRRNMDEHGWVPISLIAGFKKVLYLTDNVQLILDAMRTSTIVEVQGDKIRRRNDWMKWIMPAAAQYSNPSSPLAVGRSPNHEGLVSQLEGVALHEATATNQVPVETNYSTGGGEVTTTVEVSGFEHATVA</sequence>
<gene>
    <name evidence="1" type="ORF">L6452_10290</name>
</gene>
<accession>A0ACB9DMQ5</accession>
<keyword evidence="2" id="KW-1185">Reference proteome</keyword>